<dbReference type="STRING" id="35722.A0A0B7MWK8"/>
<protein>
    <submittedName>
        <fullName evidence="2">Uncharacterized protein</fullName>
    </submittedName>
</protein>
<dbReference type="EMBL" id="LN719301">
    <property type="protein sequence ID" value="CEP07508.1"/>
    <property type="molecule type" value="Genomic_DNA"/>
</dbReference>
<organism evidence="2 3">
    <name type="scientific">Parasitella parasitica</name>
    <dbReference type="NCBI Taxonomy" id="35722"/>
    <lineage>
        <taxon>Eukaryota</taxon>
        <taxon>Fungi</taxon>
        <taxon>Fungi incertae sedis</taxon>
        <taxon>Mucoromycota</taxon>
        <taxon>Mucoromycotina</taxon>
        <taxon>Mucoromycetes</taxon>
        <taxon>Mucorales</taxon>
        <taxon>Mucorineae</taxon>
        <taxon>Mucoraceae</taxon>
        <taxon>Parasitella</taxon>
    </lineage>
</organism>
<dbReference type="Proteomes" id="UP000054107">
    <property type="component" value="Unassembled WGS sequence"/>
</dbReference>
<evidence type="ECO:0000313" key="2">
    <source>
        <dbReference type="EMBL" id="CEP07508.1"/>
    </source>
</evidence>
<sequence length="196" mass="21857">MMQDASEYRKRLPKGIVKEAELSISVAEGTITTLLSVNLTKAKKPSLEYWRDYITKNVEDLKQSVVSNASSPKTSALNYDNVLKSDDGNDSGLDSNSDEDVQGNTEYYSACSTSLSPIIRQDLSNQVRVALLYTIKRTLEQASDYSSAYSKHVLDCPAFDGIRVSGYLDGNVFVPQPLNMQFISTEELSRKAYYDH</sequence>
<reference evidence="2 3" key="1">
    <citation type="submission" date="2014-09" db="EMBL/GenBank/DDBJ databases">
        <authorList>
            <person name="Ellenberger Sabrina"/>
        </authorList>
    </citation>
    <scope>NUCLEOTIDE SEQUENCE [LARGE SCALE GENOMIC DNA]</scope>
    <source>
        <strain evidence="2 3">CBS 412.66</strain>
    </source>
</reference>
<evidence type="ECO:0000313" key="3">
    <source>
        <dbReference type="Proteomes" id="UP000054107"/>
    </source>
</evidence>
<gene>
    <name evidence="2" type="primary">PARPA_00804.1 scaffold 1159</name>
</gene>
<dbReference type="AlphaFoldDB" id="A0A0B7MWK8"/>
<accession>A0A0B7MWK8</accession>
<evidence type="ECO:0000256" key="1">
    <source>
        <dbReference type="SAM" id="MobiDB-lite"/>
    </source>
</evidence>
<feature type="region of interest" description="Disordered" evidence="1">
    <location>
        <begin position="77"/>
        <end position="100"/>
    </location>
</feature>
<proteinExistence type="predicted"/>
<keyword evidence="3" id="KW-1185">Reference proteome</keyword>
<name>A0A0B7MWK8_9FUNG</name>